<evidence type="ECO:0000313" key="3">
    <source>
        <dbReference type="Proteomes" id="UP000025061"/>
    </source>
</evidence>
<dbReference type="OrthoDB" id="9809312at2"/>
<comment type="caution">
    <text evidence="2">The sequence shown here is derived from an EMBL/GenBank/DDBJ whole genome shotgun (WGS) entry which is preliminary data.</text>
</comment>
<dbReference type="InterPro" id="IPR003033">
    <property type="entry name" value="SCP2_sterol-bd_dom"/>
</dbReference>
<dbReference type="PANTHER" id="PTHR10094:SF25">
    <property type="entry name" value="SCP2 STEROL-BINDING DOMAIN-CONTAINING PROTEIN 1"/>
    <property type="match status" value="1"/>
</dbReference>
<name>A0A059FW34_9PROT</name>
<dbReference type="AlphaFoldDB" id="A0A059FW34"/>
<evidence type="ECO:0000259" key="1">
    <source>
        <dbReference type="Pfam" id="PF02036"/>
    </source>
</evidence>
<feature type="domain" description="SCP2" evidence="1">
    <location>
        <begin position="35"/>
        <end position="97"/>
    </location>
</feature>
<gene>
    <name evidence="2" type="ORF">HHI_08948</name>
</gene>
<protein>
    <submittedName>
        <fullName evidence="2">SCP-2 sterol transfer family protein</fullName>
    </submittedName>
</protein>
<accession>A0A059FW34</accession>
<dbReference type="EMBL" id="ARYI01000006">
    <property type="protein sequence ID" value="KCZ94910.1"/>
    <property type="molecule type" value="Genomic_DNA"/>
</dbReference>
<dbReference type="Gene3D" id="3.30.1050.10">
    <property type="entry name" value="SCP2 sterol-binding domain"/>
    <property type="match status" value="1"/>
</dbReference>
<reference evidence="2 3" key="1">
    <citation type="submission" date="2013-04" db="EMBL/GenBank/DDBJ databases">
        <title>Hyphomonas hirschiana VP5 Genome Sequencing.</title>
        <authorList>
            <person name="Lai Q."/>
            <person name="Shao Z."/>
        </authorList>
    </citation>
    <scope>NUCLEOTIDE SEQUENCE [LARGE SCALE GENOMIC DNA]</scope>
    <source>
        <strain evidence="2 3">VP5</strain>
    </source>
</reference>
<dbReference type="InterPro" id="IPR036527">
    <property type="entry name" value="SCP2_sterol-bd_dom_sf"/>
</dbReference>
<dbReference type="PANTHER" id="PTHR10094">
    <property type="entry name" value="STEROL CARRIER PROTEIN 2 SCP-2 FAMILY PROTEIN"/>
    <property type="match status" value="1"/>
</dbReference>
<organism evidence="2 3">
    <name type="scientific">Hyphomonas hirschiana VP5</name>
    <dbReference type="NCBI Taxonomy" id="1280951"/>
    <lineage>
        <taxon>Bacteria</taxon>
        <taxon>Pseudomonadati</taxon>
        <taxon>Pseudomonadota</taxon>
        <taxon>Alphaproteobacteria</taxon>
        <taxon>Hyphomonadales</taxon>
        <taxon>Hyphomonadaceae</taxon>
        <taxon>Hyphomonas</taxon>
    </lineage>
</organism>
<dbReference type="Proteomes" id="UP000025061">
    <property type="component" value="Unassembled WGS sequence"/>
</dbReference>
<dbReference type="RefSeq" id="WP_011645131.1">
    <property type="nucleotide sequence ID" value="NZ_ARYI01000006.1"/>
</dbReference>
<dbReference type="SUPFAM" id="SSF55718">
    <property type="entry name" value="SCP-like"/>
    <property type="match status" value="1"/>
</dbReference>
<keyword evidence="3" id="KW-1185">Reference proteome</keyword>
<dbReference type="PATRIC" id="fig|1280951.3.peg.1807"/>
<sequence>MDLAQLTERAQAAVAGGSDFKKKVKFDFGTAGKLFIDGAAGVADNSDSAADATISVTWDDFTKLAAGALDPTMAFMQGKLKVAGDMSVAMQLQSLMKKLAG</sequence>
<proteinExistence type="predicted"/>
<evidence type="ECO:0000313" key="2">
    <source>
        <dbReference type="EMBL" id="KCZ94910.1"/>
    </source>
</evidence>
<dbReference type="GO" id="GO:0005829">
    <property type="term" value="C:cytosol"/>
    <property type="evidence" value="ECO:0007669"/>
    <property type="project" value="TreeGrafter"/>
</dbReference>
<dbReference type="Pfam" id="PF02036">
    <property type="entry name" value="SCP2"/>
    <property type="match status" value="1"/>
</dbReference>